<reference evidence="1" key="1">
    <citation type="submission" date="2014-11" db="EMBL/GenBank/DDBJ databases">
        <authorList>
            <person name="Amaro Gonzalez C."/>
        </authorList>
    </citation>
    <scope>NUCLEOTIDE SEQUENCE</scope>
</reference>
<reference evidence="1" key="2">
    <citation type="journal article" date="2015" name="Fish Shellfish Immunol.">
        <title>Early steps in the European eel (Anguilla anguilla)-Vibrio vulnificus interaction in the gills: Role of the RtxA13 toxin.</title>
        <authorList>
            <person name="Callol A."/>
            <person name="Pajuelo D."/>
            <person name="Ebbesson L."/>
            <person name="Teles M."/>
            <person name="MacKenzie S."/>
            <person name="Amaro C."/>
        </authorList>
    </citation>
    <scope>NUCLEOTIDE SEQUENCE</scope>
</reference>
<dbReference type="EMBL" id="GBXM01004588">
    <property type="protein sequence ID" value="JAI03990.1"/>
    <property type="molecule type" value="Transcribed_RNA"/>
</dbReference>
<evidence type="ECO:0000313" key="1">
    <source>
        <dbReference type="EMBL" id="JAI03990.1"/>
    </source>
</evidence>
<proteinExistence type="predicted"/>
<sequence length="36" mass="3953">MASSYAIANKATTFYSPPTLKISSHPVEKKKTDLLI</sequence>
<accession>A0A0E9XMV7</accession>
<protein>
    <submittedName>
        <fullName evidence="1">Uncharacterized protein</fullName>
    </submittedName>
</protein>
<organism evidence="1">
    <name type="scientific">Anguilla anguilla</name>
    <name type="common">European freshwater eel</name>
    <name type="synonym">Muraena anguilla</name>
    <dbReference type="NCBI Taxonomy" id="7936"/>
    <lineage>
        <taxon>Eukaryota</taxon>
        <taxon>Metazoa</taxon>
        <taxon>Chordata</taxon>
        <taxon>Craniata</taxon>
        <taxon>Vertebrata</taxon>
        <taxon>Euteleostomi</taxon>
        <taxon>Actinopterygii</taxon>
        <taxon>Neopterygii</taxon>
        <taxon>Teleostei</taxon>
        <taxon>Anguilliformes</taxon>
        <taxon>Anguillidae</taxon>
        <taxon>Anguilla</taxon>
    </lineage>
</organism>
<name>A0A0E9XMV7_ANGAN</name>
<dbReference type="AlphaFoldDB" id="A0A0E9XMV7"/>